<dbReference type="Proteomes" id="UP000351155">
    <property type="component" value="Unassembled WGS sequence"/>
</dbReference>
<evidence type="ECO:0000313" key="2">
    <source>
        <dbReference type="Proteomes" id="UP000351155"/>
    </source>
</evidence>
<protein>
    <submittedName>
        <fullName evidence="1">Uncharacterized protein</fullName>
    </submittedName>
</protein>
<proteinExistence type="predicted"/>
<dbReference type="EMBL" id="CAADIW010000004">
    <property type="protein sequence ID" value="VFS14354.1"/>
    <property type="molecule type" value="Genomic_DNA"/>
</dbReference>
<evidence type="ECO:0000313" key="1">
    <source>
        <dbReference type="EMBL" id="VFS14354.1"/>
    </source>
</evidence>
<gene>
    <name evidence="1" type="ORF">NCTC12126_00933</name>
</gene>
<sequence length="112" mass="12614">MSIIAAEAGQYFSVSVDNGLHVYKVVAWTENERNGLDPLCVPVALYEHAIGEWTFISNSASAHPYTDEKRPFAHFVNYFTCKGDTTALYREINAIAQLWKYPLINLSDNKKG</sequence>
<organism evidence="1 2">
    <name type="scientific">Enterobacter cancerogenus</name>
    <dbReference type="NCBI Taxonomy" id="69218"/>
    <lineage>
        <taxon>Bacteria</taxon>
        <taxon>Pseudomonadati</taxon>
        <taxon>Pseudomonadota</taxon>
        <taxon>Gammaproteobacteria</taxon>
        <taxon>Enterobacterales</taxon>
        <taxon>Enterobacteriaceae</taxon>
        <taxon>Enterobacter</taxon>
        <taxon>Enterobacter cloacae complex</taxon>
    </lineage>
</organism>
<accession>A0A484WSP8</accession>
<dbReference type="AlphaFoldDB" id="A0A484WSP8"/>
<reference evidence="1 2" key="1">
    <citation type="submission" date="2019-03" db="EMBL/GenBank/DDBJ databases">
        <authorList>
            <consortium name="Pathogen Informatics"/>
        </authorList>
    </citation>
    <scope>NUCLEOTIDE SEQUENCE [LARGE SCALE GENOMIC DNA]</scope>
    <source>
        <strain evidence="1 2">NCTC12126</strain>
    </source>
</reference>
<name>A0A484WSP8_9ENTR</name>